<dbReference type="Proteomes" id="UP001732700">
    <property type="component" value="Chromosome 4A"/>
</dbReference>
<accession>A0ACD5WEZ0</accession>
<sequence length="533" mass="58736">MMTIVGIMLLLTTAAALLFSVLCRLKRSPQRLPPGPATVPVLGNMHQMLCNEQPAFRWIHRLLGEMGTDILCLRLGRVHVITVASPEIAREALQKKDAVLASRPASFSAESLSMGYKNIVKTPYGDQWRKMRHAVSSEILSPAMELRMHGRRVEVADHLVSYVYSLSQRGGSVDVRHVARHFSGDMIRMLMFGKRHFSESTRISAGGGPGPDEEAHVDALLAAVDYAGAFCVSDYFPVLVGLDLQGHEKIIRDVMSTLGRLYDPIIHDRIQKRGANRNGVERRPPEAMDEFLDVLVSLEDAQGHPLLTVAEIMAEAIDLSTATPDNTSNAVEWALAEMANRPDVMRKAMAELDSVVGKDRLVQEADIRHLNYLKACIKEALRIHPYHAFSSPHVATADTTLAGYFVPEGSHVLISRLGLGRNPKVWDGPLEFRPERHLGGGGSKKADLTEPDLRFITFSTGRRSCPAVSLATSITMMLFARLLQGFVWTMPSGVARIELQDSPTSLALSKPLLLEANPRLAPHLYVITPCSTI</sequence>
<name>A0ACD5WEZ0_AVESA</name>
<evidence type="ECO:0000313" key="1">
    <source>
        <dbReference type="EnsemblPlants" id="AVESA.00010b.r2.4AG0613890.1.CDS"/>
    </source>
</evidence>
<protein>
    <submittedName>
        <fullName evidence="1">Uncharacterized protein</fullName>
    </submittedName>
</protein>
<reference evidence="1" key="1">
    <citation type="submission" date="2021-05" db="EMBL/GenBank/DDBJ databases">
        <authorList>
            <person name="Scholz U."/>
            <person name="Mascher M."/>
            <person name="Fiebig A."/>
        </authorList>
    </citation>
    <scope>NUCLEOTIDE SEQUENCE [LARGE SCALE GENOMIC DNA]</scope>
</reference>
<evidence type="ECO:0000313" key="2">
    <source>
        <dbReference type="Proteomes" id="UP001732700"/>
    </source>
</evidence>
<reference evidence="1" key="2">
    <citation type="submission" date="2025-09" db="UniProtKB">
        <authorList>
            <consortium name="EnsemblPlants"/>
        </authorList>
    </citation>
    <scope>IDENTIFICATION</scope>
</reference>
<keyword evidence="2" id="KW-1185">Reference proteome</keyword>
<organism evidence="1 2">
    <name type="scientific">Avena sativa</name>
    <name type="common">Oat</name>
    <dbReference type="NCBI Taxonomy" id="4498"/>
    <lineage>
        <taxon>Eukaryota</taxon>
        <taxon>Viridiplantae</taxon>
        <taxon>Streptophyta</taxon>
        <taxon>Embryophyta</taxon>
        <taxon>Tracheophyta</taxon>
        <taxon>Spermatophyta</taxon>
        <taxon>Magnoliopsida</taxon>
        <taxon>Liliopsida</taxon>
        <taxon>Poales</taxon>
        <taxon>Poaceae</taxon>
        <taxon>BOP clade</taxon>
        <taxon>Pooideae</taxon>
        <taxon>Poodae</taxon>
        <taxon>Poeae</taxon>
        <taxon>Poeae Chloroplast Group 1 (Aveneae type)</taxon>
        <taxon>Aveninae</taxon>
        <taxon>Avena</taxon>
    </lineage>
</organism>
<proteinExistence type="predicted"/>
<dbReference type="EnsemblPlants" id="AVESA.00010b.r2.4AG0613890.1">
    <property type="protein sequence ID" value="AVESA.00010b.r2.4AG0613890.1.CDS"/>
    <property type="gene ID" value="AVESA.00010b.r2.4AG0613890"/>
</dbReference>